<evidence type="ECO:0000313" key="2">
    <source>
        <dbReference type="WBParaSite" id="PgR084X_g036_t07"/>
    </source>
</evidence>
<proteinExistence type="predicted"/>
<dbReference type="AlphaFoldDB" id="A0A915C4M0"/>
<accession>A0A915C4M0</accession>
<protein>
    <submittedName>
        <fullName evidence="2">Proline--tRNA ligase</fullName>
    </submittedName>
</protein>
<organism evidence="1 2">
    <name type="scientific">Parascaris univalens</name>
    <name type="common">Nematode worm</name>
    <dbReference type="NCBI Taxonomy" id="6257"/>
    <lineage>
        <taxon>Eukaryota</taxon>
        <taxon>Metazoa</taxon>
        <taxon>Ecdysozoa</taxon>
        <taxon>Nematoda</taxon>
        <taxon>Chromadorea</taxon>
        <taxon>Rhabditida</taxon>
        <taxon>Spirurina</taxon>
        <taxon>Ascaridomorpha</taxon>
        <taxon>Ascaridoidea</taxon>
        <taxon>Ascarididae</taxon>
        <taxon>Parascaris</taxon>
    </lineage>
</organism>
<keyword evidence="1" id="KW-1185">Reference proteome</keyword>
<sequence>MVVHRASRMMLGIPQSSSKTKSLSYHVMLEKGLIHPAGRGLFSVLPLACDRQACAANRGRAECDWCVQNVYAIAGCQGVVEESWTMGQNWCRNISCH</sequence>
<reference evidence="2" key="1">
    <citation type="submission" date="2022-11" db="UniProtKB">
        <authorList>
            <consortium name="WormBaseParasite"/>
        </authorList>
    </citation>
    <scope>IDENTIFICATION</scope>
</reference>
<name>A0A915C4M0_PARUN</name>
<dbReference type="WBParaSite" id="PgR084X_g036_t07">
    <property type="protein sequence ID" value="PgR084X_g036_t07"/>
    <property type="gene ID" value="PgR084X_g036"/>
</dbReference>
<dbReference type="Proteomes" id="UP000887569">
    <property type="component" value="Unplaced"/>
</dbReference>
<evidence type="ECO:0000313" key="1">
    <source>
        <dbReference type="Proteomes" id="UP000887569"/>
    </source>
</evidence>